<dbReference type="InterPro" id="IPR011698">
    <property type="entry name" value="GATase_3"/>
</dbReference>
<comment type="caution">
    <text evidence="3">The sequence shown here is derived from an EMBL/GenBank/DDBJ whole genome shotgun (WGS) entry which is preliminary data.</text>
</comment>
<dbReference type="AlphaFoldDB" id="A0A9D2RRT1"/>
<gene>
    <name evidence="3" type="ORF">H9787_04800</name>
</gene>
<dbReference type="EMBL" id="DWZJ01000037">
    <property type="protein sequence ID" value="HJB13011.1"/>
    <property type="molecule type" value="Genomic_DNA"/>
</dbReference>
<name>A0A9D2RRT1_9FIRM</name>
<feature type="domain" description="CobB/CobQ-like glutamine amidotransferase" evidence="2">
    <location>
        <begin position="4"/>
        <end position="194"/>
    </location>
</feature>
<dbReference type="Proteomes" id="UP000823824">
    <property type="component" value="Unassembled WGS sequence"/>
</dbReference>
<evidence type="ECO:0000259" key="2">
    <source>
        <dbReference type="Pfam" id="PF07685"/>
    </source>
</evidence>
<reference evidence="3" key="1">
    <citation type="journal article" date="2021" name="PeerJ">
        <title>Extensive microbial diversity within the chicken gut microbiome revealed by metagenomics and culture.</title>
        <authorList>
            <person name="Gilroy R."/>
            <person name="Ravi A."/>
            <person name="Getino M."/>
            <person name="Pursley I."/>
            <person name="Horton D.L."/>
            <person name="Alikhan N.F."/>
            <person name="Baker D."/>
            <person name="Gharbi K."/>
            <person name="Hall N."/>
            <person name="Watson M."/>
            <person name="Adriaenssens E.M."/>
            <person name="Foster-Nyarko E."/>
            <person name="Jarju S."/>
            <person name="Secka A."/>
            <person name="Antonio M."/>
            <person name="Oren A."/>
            <person name="Chaudhuri R.R."/>
            <person name="La Ragione R."/>
            <person name="Hildebrand F."/>
            <person name="Pallen M.J."/>
        </authorList>
    </citation>
    <scope>NUCLEOTIDE SEQUENCE</scope>
    <source>
        <strain evidence="3">ChiBcec18-1249</strain>
    </source>
</reference>
<accession>A0A9D2RRT1</accession>
<evidence type="ECO:0000256" key="1">
    <source>
        <dbReference type="ARBA" id="ARBA00022962"/>
    </source>
</evidence>
<reference evidence="3" key="2">
    <citation type="submission" date="2021-04" db="EMBL/GenBank/DDBJ databases">
        <authorList>
            <person name="Gilroy R."/>
        </authorList>
    </citation>
    <scope>NUCLEOTIDE SEQUENCE</scope>
    <source>
        <strain evidence="3">ChiBcec18-1249</strain>
    </source>
</reference>
<evidence type="ECO:0000313" key="3">
    <source>
        <dbReference type="EMBL" id="HJB13011.1"/>
    </source>
</evidence>
<protein>
    <recommendedName>
        <fullName evidence="2">CobB/CobQ-like glutamine amidotransferase domain-containing protein</fullName>
    </recommendedName>
</protein>
<keyword evidence="1" id="KW-0315">Glutamine amidotransferase</keyword>
<dbReference type="GO" id="GO:0003824">
    <property type="term" value="F:catalytic activity"/>
    <property type="evidence" value="ECO:0007669"/>
    <property type="project" value="InterPro"/>
</dbReference>
<sequence>MELKIVHFYPDLMSLYGSYANLSVLRRYLEVLGHTVAVQAVAPGEGADIDRADFLFMGAGTERAQRFAAGDFAQYGPAVKSLAEEGCAMLFAGTAMELLGASVTDKDGETFDGIGLAGFTTVQGSRRIVGDVYGTTDLFPEAVVGFMNKCGQVRGVETSLLNGLALGYGNEAEQGPEGFHWKNVFASELTGPILVKNPRLLDTVAAAICGRRGLALPEERPSFPYAEAGYAITAEQLKLRAEAKP</sequence>
<proteinExistence type="predicted"/>
<dbReference type="Pfam" id="PF07685">
    <property type="entry name" value="GATase_3"/>
    <property type="match status" value="1"/>
</dbReference>
<organism evidence="3 4">
    <name type="scientific">Candidatus Oscillibacter excrementigallinarum</name>
    <dbReference type="NCBI Taxonomy" id="2838716"/>
    <lineage>
        <taxon>Bacteria</taxon>
        <taxon>Bacillati</taxon>
        <taxon>Bacillota</taxon>
        <taxon>Clostridia</taxon>
        <taxon>Eubacteriales</taxon>
        <taxon>Oscillospiraceae</taxon>
        <taxon>Oscillibacter</taxon>
    </lineage>
</organism>
<evidence type="ECO:0000313" key="4">
    <source>
        <dbReference type="Proteomes" id="UP000823824"/>
    </source>
</evidence>